<comment type="cofactor">
    <cofactor evidence="1">
        <name>Ca(2+)</name>
        <dbReference type="ChEBI" id="CHEBI:29108"/>
    </cofactor>
</comment>
<evidence type="ECO:0000256" key="1">
    <source>
        <dbReference type="ARBA" id="ARBA00001913"/>
    </source>
</evidence>
<name>S4NFP9_9LACO</name>
<dbReference type="Proteomes" id="UP000016361">
    <property type="component" value="Unassembled WGS sequence"/>
</dbReference>
<evidence type="ECO:0000256" key="6">
    <source>
        <dbReference type="ARBA" id="ARBA00022837"/>
    </source>
</evidence>
<dbReference type="STRING" id="1423780.FD05_GL001039"/>
<keyword evidence="2" id="KW-0645">Protease</keyword>
<dbReference type="SUPFAM" id="SSF54897">
    <property type="entry name" value="Protease propeptides/inhibitors"/>
    <property type="match status" value="1"/>
</dbReference>
<dbReference type="PROSITE" id="PS00138">
    <property type="entry name" value="SUBTILASE_SER"/>
    <property type="match status" value="1"/>
</dbReference>
<evidence type="ECO:0000256" key="2">
    <source>
        <dbReference type="ARBA" id="ARBA00022670"/>
    </source>
</evidence>
<dbReference type="Gene3D" id="3.40.50.200">
    <property type="entry name" value="Peptidase S8/S53 domain"/>
    <property type="match status" value="1"/>
</dbReference>
<keyword evidence="7" id="KW-0865">Zymogen</keyword>
<evidence type="ECO:0000313" key="9">
    <source>
        <dbReference type="EMBL" id="GAD16057.1"/>
    </source>
</evidence>
<dbReference type="EMBL" id="BASH01000001">
    <property type="protein sequence ID" value="GAD16057.1"/>
    <property type="molecule type" value="Genomic_DNA"/>
</dbReference>
<dbReference type="InterPro" id="IPR030400">
    <property type="entry name" value="Sedolisin_dom"/>
</dbReference>
<dbReference type="SMART" id="SM00944">
    <property type="entry name" value="Pro-kuma_activ"/>
    <property type="match status" value="1"/>
</dbReference>
<evidence type="ECO:0000259" key="8">
    <source>
        <dbReference type="PROSITE" id="PS51695"/>
    </source>
</evidence>
<sequence length="601" mass="65146">MTAFAVVSGASQTTQAKSKTSPTTVSVVLKPRDHSQMLTYINQTVDPSSPYFHKYLTPADVESKYGQSDSQVDQFQKYFSGYKLKTSAYPGNLILKVTGSKKNIIKAFKATPSSKNKKDFIAKTKLPGKLSDKVASVVGIYLPATKSGKSASKNTIKPHTNFEKSDQTVDAAAGKAFSKKYGVLKFADHYGLNKLYDKKLDGTGQRIGIIDLADFPMDSVSKYLEQNGMNGDTSRVHKIYTNDGAYNQKLSVDILVSQTESSLDAQQAASVAPGAQVDNYIAISKGDTTIADALFLNAFAHAVGDNQDKQLSTSFNVGYEVRKLIQPGMSETAKQYSDAMNLVFEQAAIQGISIFNASGDYGPHEVFNKKPNLSIPTSAYVVQVGGTSLPLASIIKGQKVDFPKERAWNDLYWRASTKPTLYQGSGGGFAKFNATPDYQLGFSGVNTFRAIEWLKYNPKGYLVNLHPKTITGTGTGRNVPDVSANSDSKTGYATYMNYGPGNKSTGNWVVSGGTSYAAPQMAAANAVINSGLSESVGFWNPQIYKWAAEPDTPFTVLDDADNNSNLYYTGQPGKLYNQATGLGTVNFEKLYNKFETQNSSN</sequence>
<dbReference type="GO" id="GO:0008240">
    <property type="term" value="F:tripeptidyl-peptidase activity"/>
    <property type="evidence" value="ECO:0007669"/>
    <property type="project" value="TreeGrafter"/>
</dbReference>
<feature type="domain" description="Peptidase S53" evidence="8">
    <location>
        <begin position="186"/>
        <end position="597"/>
    </location>
</feature>
<evidence type="ECO:0000256" key="3">
    <source>
        <dbReference type="ARBA" id="ARBA00022723"/>
    </source>
</evidence>
<evidence type="ECO:0000313" key="10">
    <source>
        <dbReference type="Proteomes" id="UP000016361"/>
    </source>
</evidence>
<dbReference type="PATRIC" id="fig|1423780.4.peg.1047"/>
<reference evidence="10" key="1">
    <citation type="journal article" date="2013" name="Genome Announc.">
        <title>Draft Genome Sequence of D-Branched-Chain Amino Acid Producer Lactobacillus otakiensis JCM 15040T, Isolated from a Traditional Japanese Pickle.</title>
        <authorList>
            <person name="Doi K."/>
            <person name="Mori K."/>
            <person name="Mutaguchi Y."/>
            <person name="Tashiro K."/>
            <person name="Fujino Y."/>
            <person name="Ohmori T."/>
            <person name="Kuhara S."/>
            <person name="Ohshima T."/>
        </authorList>
    </citation>
    <scope>NUCLEOTIDE SEQUENCE [LARGE SCALE GENOMIC DNA]</scope>
    <source>
        <strain evidence="10">JCM 15040</strain>
    </source>
</reference>
<keyword evidence="10" id="KW-1185">Reference proteome</keyword>
<dbReference type="GO" id="GO:0046872">
    <property type="term" value="F:metal ion binding"/>
    <property type="evidence" value="ECO:0007669"/>
    <property type="project" value="UniProtKB-KW"/>
</dbReference>
<dbReference type="InterPro" id="IPR023828">
    <property type="entry name" value="Peptidase_S8_Ser-AS"/>
</dbReference>
<dbReference type="PROSITE" id="PS51695">
    <property type="entry name" value="SEDOLISIN"/>
    <property type="match status" value="1"/>
</dbReference>
<dbReference type="CDD" id="cd11377">
    <property type="entry name" value="Pro-peptidase_S53"/>
    <property type="match status" value="1"/>
</dbReference>
<dbReference type="AlphaFoldDB" id="S4NFP9"/>
<dbReference type="InterPro" id="IPR036852">
    <property type="entry name" value="Peptidase_S8/S53_dom_sf"/>
</dbReference>
<proteinExistence type="predicted"/>
<evidence type="ECO:0000256" key="7">
    <source>
        <dbReference type="ARBA" id="ARBA00023145"/>
    </source>
</evidence>
<keyword evidence="5" id="KW-0720">Serine protease</keyword>
<dbReference type="InterPro" id="IPR015366">
    <property type="entry name" value="S53_propep"/>
</dbReference>
<evidence type="ECO:0000256" key="4">
    <source>
        <dbReference type="ARBA" id="ARBA00022801"/>
    </source>
</evidence>
<dbReference type="SUPFAM" id="SSF52743">
    <property type="entry name" value="Subtilisin-like"/>
    <property type="match status" value="1"/>
</dbReference>
<dbReference type="PANTHER" id="PTHR14218">
    <property type="entry name" value="PROTEASE S8 TRIPEPTIDYL PEPTIDASE I CLN2"/>
    <property type="match status" value="1"/>
</dbReference>
<comment type="caution">
    <text evidence="9">The sequence shown here is derived from an EMBL/GenBank/DDBJ whole genome shotgun (WGS) entry which is preliminary data.</text>
</comment>
<dbReference type="eggNOG" id="COG4934">
    <property type="taxonomic scope" value="Bacteria"/>
</dbReference>
<dbReference type="PANTHER" id="PTHR14218:SF15">
    <property type="entry name" value="TRIPEPTIDYL-PEPTIDASE 1"/>
    <property type="match status" value="1"/>
</dbReference>
<dbReference type="InterPro" id="IPR050819">
    <property type="entry name" value="Tripeptidyl-peptidase_I"/>
</dbReference>
<protein>
    <submittedName>
        <fullName evidence="9">Peptidase S53 propeptide</fullName>
    </submittedName>
</protein>
<gene>
    <name evidence="9" type="ORF">LOT_0595</name>
</gene>
<keyword evidence="6" id="KW-0106">Calcium</keyword>
<evidence type="ECO:0000256" key="5">
    <source>
        <dbReference type="ARBA" id="ARBA00022825"/>
    </source>
</evidence>
<accession>S4NFP9</accession>
<keyword evidence="4" id="KW-0378">Hydrolase</keyword>
<organism evidence="9 10">
    <name type="scientific">Lentilactobacillus otakiensis DSM 19908 = JCM 15040</name>
    <dbReference type="NCBI Taxonomy" id="1423780"/>
    <lineage>
        <taxon>Bacteria</taxon>
        <taxon>Bacillati</taxon>
        <taxon>Bacillota</taxon>
        <taxon>Bacilli</taxon>
        <taxon>Lactobacillales</taxon>
        <taxon>Lactobacillaceae</taxon>
        <taxon>Lentilactobacillus</taxon>
    </lineage>
</organism>
<dbReference type="GO" id="GO:0004252">
    <property type="term" value="F:serine-type endopeptidase activity"/>
    <property type="evidence" value="ECO:0007669"/>
    <property type="project" value="InterPro"/>
</dbReference>
<dbReference type="GO" id="GO:0006508">
    <property type="term" value="P:proteolysis"/>
    <property type="evidence" value="ECO:0007669"/>
    <property type="project" value="UniProtKB-KW"/>
</dbReference>
<keyword evidence="3" id="KW-0479">Metal-binding</keyword>
<dbReference type="Pfam" id="PF09286">
    <property type="entry name" value="Pro-kuma_activ"/>
    <property type="match status" value="1"/>
</dbReference>